<keyword evidence="5" id="KW-1185">Reference proteome</keyword>
<dbReference type="InterPro" id="IPR036388">
    <property type="entry name" value="WH-like_DNA-bd_sf"/>
</dbReference>
<sequence>MPRHAQVTAAEISRLAGVTRATVSNWRRRHPDFPAPVGGTESSPAYDLGAVQTWLAARGQLPATSPADDLRAAVRATGSGGDVPTRLLPLVLAAARMTPSDLKLLIDLPDPHLVERARQAIRPHLAEIPGTADLTYAVGEAPLLRTLLRCVADDGALRATDVLAAAELDGTNATSQYDTPAPVAGLMADLLAEAGRPYPATVFDPACGAGGLLLAAAAKGTAQVYGQEIVPAQAAQAAVRLALAGARPSVQIGDSIRADAYPALTAGAVLCAPPYGDREWGHEELAYDTRWIFGLPPKAESELAWLQHCLAHLAADGRAVLLMPPAAAERASGRRIRAEILRSGTLRAVIALPPGVAAPLHVGLHVWVLERPSPQATSPLSVLVVDAATPGTGQPHGKRAALDWPALRERVLTAWHDYDRFPDNFDPVPGVAQAVPVIDLLDETVDLTPARHVRATPVPTLPDELAAMGDELRSRLRRAATGLITLSGGQPWPPVGSAALSWRTASIADLLRGDALELLRTPAAIRGSSPIVTDPSSPRTLTAPDVLAHRRASGPADDEPTGAEVEIREGDVILPELLHNGTGTARVVDADDAGSRLGPHLHLLRPDPARLDPWFLAGFLAAEENISAASSGTSVIRLDARRLRVPLLPLAEQQRYGRAFRQLHALRTAAGLANRLADETARTLAAGLTGGALHPPGTAPPTS</sequence>
<dbReference type="GO" id="GO:0004519">
    <property type="term" value="F:endonuclease activity"/>
    <property type="evidence" value="ECO:0007669"/>
    <property type="project" value="UniProtKB-KW"/>
</dbReference>
<dbReference type="PRINTS" id="PR00507">
    <property type="entry name" value="N12N6MTFRASE"/>
</dbReference>
<feature type="domain" description="DNA methylase adenine-specific" evidence="3">
    <location>
        <begin position="175"/>
        <end position="454"/>
    </location>
</feature>
<reference evidence="4 5" key="1">
    <citation type="submission" date="2021-01" db="EMBL/GenBank/DDBJ databases">
        <title>Whole genome shotgun sequence of Verrucosispora gifhornensis NBRC 16317.</title>
        <authorList>
            <person name="Komaki H."/>
            <person name="Tamura T."/>
        </authorList>
    </citation>
    <scope>NUCLEOTIDE SEQUENCE [LARGE SCALE GENOMIC DNA]</scope>
    <source>
        <strain evidence="4 5">NBRC 16317</strain>
    </source>
</reference>
<protein>
    <submittedName>
        <fullName evidence="4">Type II restriction endonuclease subunit M</fullName>
    </submittedName>
</protein>
<dbReference type="Proteomes" id="UP000647860">
    <property type="component" value="Unassembled WGS sequence"/>
</dbReference>
<dbReference type="PANTHER" id="PTHR42998">
    <property type="entry name" value="TYPE I RESTRICTION ENZYME HINDVIIP M PROTEIN-RELATED"/>
    <property type="match status" value="1"/>
</dbReference>
<evidence type="ECO:0000256" key="2">
    <source>
        <dbReference type="ARBA" id="ARBA00023125"/>
    </source>
</evidence>
<accession>A0ABQ4IH60</accession>
<keyword evidence="4" id="KW-0378">Hydrolase</keyword>
<evidence type="ECO:0000313" key="5">
    <source>
        <dbReference type="Proteomes" id="UP000647860"/>
    </source>
</evidence>
<dbReference type="InterPro" id="IPR052916">
    <property type="entry name" value="Type-I_RE_MTase_Subunit"/>
</dbReference>
<keyword evidence="4" id="KW-0255">Endonuclease</keyword>
<dbReference type="InterPro" id="IPR029063">
    <property type="entry name" value="SAM-dependent_MTases_sf"/>
</dbReference>
<dbReference type="Gene3D" id="1.10.10.10">
    <property type="entry name" value="Winged helix-like DNA-binding domain superfamily/Winged helix DNA-binding domain"/>
    <property type="match status" value="1"/>
</dbReference>
<gene>
    <name evidence="4" type="ORF">Vgi01_39280</name>
</gene>
<name>A0ABQ4IH60_9ACTN</name>
<keyword evidence="2" id="KW-0238">DNA-binding</keyword>
<proteinExistence type="predicted"/>
<dbReference type="InterPro" id="IPR003356">
    <property type="entry name" value="DNA_methylase_A-5"/>
</dbReference>
<organism evidence="4 5">
    <name type="scientific">Micromonospora gifhornensis</name>
    <dbReference type="NCBI Taxonomy" id="84594"/>
    <lineage>
        <taxon>Bacteria</taxon>
        <taxon>Bacillati</taxon>
        <taxon>Actinomycetota</taxon>
        <taxon>Actinomycetes</taxon>
        <taxon>Micromonosporales</taxon>
        <taxon>Micromonosporaceae</taxon>
        <taxon>Micromonospora</taxon>
    </lineage>
</organism>
<dbReference type="Gene3D" id="3.40.50.150">
    <property type="entry name" value="Vaccinia Virus protein VP39"/>
    <property type="match status" value="1"/>
</dbReference>
<dbReference type="SUPFAM" id="SSF116734">
    <property type="entry name" value="DNA methylase specificity domain"/>
    <property type="match status" value="1"/>
</dbReference>
<keyword evidence="4" id="KW-0540">Nuclease</keyword>
<dbReference type="InterPro" id="IPR044946">
    <property type="entry name" value="Restrct_endonuc_typeI_TRD_sf"/>
</dbReference>
<dbReference type="EMBL" id="BOPA01000027">
    <property type="protein sequence ID" value="GIJ17244.1"/>
    <property type="molecule type" value="Genomic_DNA"/>
</dbReference>
<dbReference type="Pfam" id="PF02384">
    <property type="entry name" value="N6_Mtase"/>
    <property type="match status" value="1"/>
</dbReference>
<dbReference type="RefSeq" id="WP_204291956.1">
    <property type="nucleotide sequence ID" value="NZ_BAAAGZ010000018.1"/>
</dbReference>
<evidence type="ECO:0000259" key="3">
    <source>
        <dbReference type="Pfam" id="PF02384"/>
    </source>
</evidence>
<evidence type="ECO:0000256" key="1">
    <source>
        <dbReference type="ARBA" id="ARBA00022747"/>
    </source>
</evidence>
<keyword evidence="1" id="KW-0680">Restriction system</keyword>
<dbReference type="SUPFAM" id="SSF53335">
    <property type="entry name" value="S-adenosyl-L-methionine-dependent methyltransferases"/>
    <property type="match status" value="1"/>
</dbReference>
<comment type="caution">
    <text evidence="4">The sequence shown here is derived from an EMBL/GenBank/DDBJ whole genome shotgun (WGS) entry which is preliminary data.</text>
</comment>
<dbReference type="Gene3D" id="3.90.220.20">
    <property type="entry name" value="DNA methylase specificity domains"/>
    <property type="match status" value="1"/>
</dbReference>
<evidence type="ECO:0000313" key="4">
    <source>
        <dbReference type="EMBL" id="GIJ17244.1"/>
    </source>
</evidence>
<dbReference type="PANTHER" id="PTHR42998:SF1">
    <property type="entry name" value="TYPE I RESTRICTION ENZYME HINDI METHYLASE SUBUNIT"/>
    <property type="match status" value="1"/>
</dbReference>